<name>W0B9L9_9GAMM</name>
<feature type="compositionally biased region" description="Polar residues" evidence="1">
    <location>
        <begin position="205"/>
        <end position="222"/>
    </location>
</feature>
<dbReference type="KEGG" id="lok:Loa_00999"/>
<sequence>MKEFTHEKTILYSALAVIIGFPVYADTNNATTNATNASTQAPQTSPTTQNPNTTAAPQAAAVINCEYHIPPEKTDIDPTLIKSWTEKATIQSFDFNSTSIDQDLEKLKSCFTEQGWQGFHAALEQSGNINSIKTQKLTVSSQVDGEIKIAPAKENQWKVTVPLQVVYQNDKQKLTQLLTVDVLIGRKVSGDLGIMQMIATPRLPENQSAKPAATDSTKTGSTETKEQAQPASSNAAPAGQP</sequence>
<evidence type="ECO:0000256" key="1">
    <source>
        <dbReference type="SAM" id="MobiDB-lite"/>
    </source>
</evidence>
<dbReference type="InterPro" id="IPR021055">
    <property type="entry name" value="T4BSS_IcmL/DotI"/>
</dbReference>
<dbReference type="Proteomes" id="UP000018838">
    <property type="component" value="Chromosome"/>
</dbReference>
<evidence type="ECO:0000313" key="3">
    <source>
        <dbReference type="Proteomes" id="UP000018838"/>
    </source>
</evidence>
<dbReference type="STRING" id="1268635.Loa_00999"/>
<proteinExistence type="predicted"/>
<evidence type="ECO:0000313" key="2">
    <source>
        <dbReference type="EMBL" id="AHE66555.1"/>
    </source>
</evidence>
<feature type="region of interest" description="Disordered" evidence="1">
    <location>
        <begin position="202"/>
        <end position="241"/>
    </location>
</feature>
<keyword evidence="3" id="KW-1185">Reference proteome</keyword>
<dbReference type="RefSeq" id="WP_025385312.1">
    <property type="nucleotide sequence ID" value="NZ_CP004006.1"/>
</dbReference>
<gene>
    <name evidence="2" type="ORF">Loa_00999</name>
</gene>
<feature type="region of interest" description="Disordered" evidence="1">
    <location>
        <begin position="34"/>
        <end position="55"/>
    </location>
</feature>
<protein>
    <submittedName>
        <fullName evidence="2">Macrophage killing protein with similarity to conjugation protein</fullName>
    </submittedName>
</protein>
<accession>W0B9L9</accession>
<dbReference type="CDD" id="cd16385">
    <property type="entry name" value="IcmL"/>
    <property type="match status" value="1"/>
</dbReference>
<organism evidence="2 3">
    <name type="scientific">Legionella oakridgensis ATCC 33761 = DSM 21215</name>
    <dbReference type="NCBI Taxonomy" id="1268635"/>
    <lineage>
        <taxon>Bacteria</taxon>
        <taxon>Pseudomonadati</taxon>
        <taxon>Pseudomonadota</taxon>
        <taxon>Gammaproteobacteria</taxon>
        <taxon>Legionellales</taxon>
        <taxon>Legionellaceae</taxon>
        <taxon>Legionella</taxon>
    </lineage>
</organism>
<feature type="compositionally biased region" description="Low complexity" evidence="1">
    <location>
        <begin position="227"/>
        <end position="241"/>
    </location>
</feature>
<dbReference type="Pfam" id="PF11393">
    <property type="entry name" value="T4BSS_DotI_IcmL"/>
    <property type="match status" value="1"/>
</dbReference>
<reference evidence="2 3" key="1">
    <citation type="journal article" date="2013" name="Int. J. Med. Microbiol.">
        <title>Legionella oakridgensis ATCC 33761 genome sequence and phenotypic characterization reveals its replication capacity in amoebae.</title>
        <authorList>
            <person name="Brzuszkiewicz E."/>
            <person name="Schulz T."/>
            <person name="Rydzewski K."/>
            <person name="Daniel R."/>
            <person name="Gillmaier N."/>
            <person name="Dittmann C."/>
            <person name="Holland G."/>
            <person name="Schunder E."/>
            <person name="Lautner M."/>
            <person name="Eisenreich W."/>
            <person name="Luck C."/>
            <person name="Heuner K."/>
        </authorList>
    </citation>
    <scope>NUCLEOTIDE SEQUENCE [LARGE SCALE GENOMIC DNA]</scope>
    <source>
        <strain>OR-10</strain>
        <strain evidence="3">ATCC 33761</strain>
    </source>
</reference>
<dbReference type="AlphaFoldDB" id="W0B9L9"/>
<dbReference type="EMBL" id="CP004006">
    <property type="protein sequence ID" value="AHE66555.1"/>
    <property type="molecule type" value="Genomic_DNA"/>
</dbReference>
<dbReference type="HOGENOM" id="CLU_083288_0_0_6"/>
<dbReference type="eggNOG" id="ENOG5030IKJ">
    <property type="taxonomic scope" value="Bacteria"/>
</dbReference>
<dbReference type="PATRIC" id="fig|1268635.3.peg.995"/>